<name>A0A0F9N2U6_9ZZZZ</name>
<gene>
    <name evidence="1" type="ORF">LCGC14_1312480</name>
</gene>
<accession>A0A0F9N2U6</accession>
<evidence type="ECO:0000313" key="1">
    <source>
        <dbReference type="EMBL" id="KKM83135.1"/>
    </source>
</evidence>
<proteinExistence type="predicted"/>
<sequence>MGIWSDNPEWFDEWLEQRALGGQFGKELQQQAETGDFVAYEQWGVLDVDGSLGSQAMDDYCTRSV</sequence>
<organism evidence="1">
    <name type="scientific">marine sediment metagenome</name>
    <dbReference type="NCBI Taxonomy" id="412755"/>
    <lineage>
        <taxon>unclassified sequences</taxon>
        <taxon>metagenomes</taxon>
        <taxon>ecological metagenomes</taxon>
    </lineage>
</organism>
<reference evidence="1" key="1">
    <citation type="journal article" date="2015" name="Nature">
        <title>Complex archaea that bridge the gap between prokaryotes and eukaryotes.</title>
        <authorList>
            <person name="Spang A."/>
            <person name="Saw J.H."/>
            <person name="Jorgensen S.L."/>
            <person name="Zaremba-Niedzwiedzka K."/>
            <person name="Martijn J."/>
            <person name="Lind A.E."/>
            <person name="van Eijk R."/>
            <person name="Schleper C."/>
            <person name="Guy L."/>
            <person name="Ettema T.J."/>
        </authorList>
    </citation>
    <scope>NUCLEOTIDE SEQUENCE</scope>
</reference>
<comment type="caution">
    <text evidence="1">The sequence shown here is derived from an EMBL/GenBank/DDBJ whole genome shotgun (WGS) entry which is preliminary data.</text>
</comment>
<protein>
    <submittedName>
        <fullName evidence="1">Uncharacterized protein</fullName>
    </submittedName>
</protein>
<dbReference type="EMBL" id="LAZR01007759">
    <property type="protein sequence ID" value="KKM83135.1"/>
    <property type="molecule type" value="Genomic_DNA"/>
</dbReference>
<dbReference type="AlphaFoldDB" id="A0A0F9N2U6"/>